<dbReference type="InterPro" id="IPR052202">
    <property type="entry name" value="Yeast_MetPath_Reg"/>
</dbReference>
<dbReference type="AlphaFoldDB" id="A0A9W9U0C5"/>
<dbReference type="InterPro" id="IPR007219">
    <property type="entry name" value="XnlR_reg_dom"/>
</dbReference>
<keyword evidence="4" id="KW-0805">Transcription regulation</keyword>
<dbReference type="GO" id="GO:0043565">
    <property type="term" value="F:sequence-specific DNA binding"/>
    <property type="evidence" value="ECO:0007669"/>
    <property type="project" value="TreeGrafter"/>
</dbReference>
<name>A0A9W9U0C5_9EURO</name>
<dbReference type="GO" id="GO:0008270">
    <property type="term" value="F:zinc ion binding"/>
    <property type="evidence" value="ECO:0007669"/>
    <property type="project" value="InterPro"/>
</dbReference>
<dbReference type="GO" id="GO:0000981">
    <property type="term" value="F:DNA-binding transcription factor activity, RNA polymerase II-specific"/>
    <property type="evidence" value="ECO:0007669"/>
    <property type="project" value="TreeGrafter"/>
</dbReference>
<keyword evidence="3" id="KW-0862">Zinc</keyword>
<keyword evidence="7" id="KW-0539">Nucleus</keyword>
<dbReference type="EMBL" id="JAPZBO010000010">
    <property type="protein sequence ID" value="KAJ5299704.1"/>
    <property type="molecule type" value="Genomic_DNA"/>
</dbReference>
<evidence type="ECO:0000256" key="1">
    <source>
        <dbReference type="ARBA" id="ARBA00004123"/>
    </source>
</evidence>
<evidence type="ECO:0000256" key="2">
    <source>
        <dbReference type="ARBA" id="ARBA00022723"/>
    </source>
</evidence>
<dbReference type="Pfam" id="PF04082">
    <property type="entry name" value="Fungal_trans"/>
    <property type="match status" value="1"/>
</dbReference>
<evidence type="ECO:0000313" key="10">
    <source>
        <dbReference type="Proteomes" id="UP001147746"/>
    </source>
</evidence>
<dbReference type="GO" id="GO:0005634">
    <property type="term" value="C:nucleus"/>
    <property type="evidence" value="ECO:0007669"/>
    <property type="project" value="UniProtKB-SubCell"/>
</dbReference>
<evidence type="ECO:0000313" key="9">
    <source>
        <dbReference type="EMBL" id="KAJ5299704.1"/>
    </source>
</evidence>
<feature type="domain" description="Xylanolytic transcriptional activator regulatory" evidence="8">
    <location>
        <begin position="65"/>
        <end position="142"/>
    </location>
</feature>
<evidence type="ECO:0000256" key="4">
    <source>
        <dbReference type="ARBA" id="ARBA00023015"/>
    </source>
</evidence>
<dbReference type="Proteomes" id="UP001147746">
    <property type="component" value="Unassembled WGS sequence"/>
</dbReference>
<dbReference type="CDD" id="cd12148">
    <property type="entry name" value="fungal_TF_MHR"/>
    <property type="match status" value="1"/>
</dbReference>
<dbReference type="GO" id="GO:0045944">
    <property type="term" value="P:positive regulation of transcription by RNA polymerase II"/>
    <property type="evidence" value="ECO:0007669"/>
    <property type="project" value="TreeGrafter"/>
</dbReference>
<keyword evidence="10" id="KW-1185">Reference proteome</keyword>
<comment type="caution">
    <text evidence="9">The sequence shown here is derived from an EMBL/GenBank/DDBJ whole genome shotgun (WGS) entry which is preliminary data.</text>
</comment>
<dbReference type="PANTHER" id="PTHR47782:SF12">
    <property type="entry name" value="ZN(II)2CYS6 TRANSCRIPTION FACTOR (EUROFUNG)"/>
    <property type="match status" value="1"/>
</dbReference>
<dbReference type="GO" id="GO:0006351">
    <property type="term" value="P:DNA-templated transcription"/>
    <property type="evidence" value="ECO:0007669"/>
    <property type="project" value="InterPro"/>
</dbReference>
<dbReference type="SMART" id="SM00906">
    <property type="entry name" value="Fungal_trans"/>
    <property type="match status" value="1"/>
</dbReference>
<protein>
    <recommendedName>
        <fullName evidence="8">Xylanolytic transcriptional activator regulatory domain-containing protein</fullName>
    </recommendedName>
</protein>
<evidence type="ECO:0000256" key="5">
    <source>
        <dbReference type="ARBA" id="ARBA00023125"/>
    </source>
</evidence>
<reference evidence="9" key="2">
    <citation type="journal article" date="2023" name="IMA Fungus">
        <title>Comparative genomic study of the Penicillium genus elucidates a diverse pangenome and 15 lateral gene transfer events.</title>
        <authorList>
            <person name="Petersen C."/>
            <person name="Sorensen T."/>
            <person name="Nielsen M.R."/>
            <person name="Sondergaard T.E."/>
            <person name="Sorensen J.L."/>
            <person name="Fitzpatrick D.A."/>
            <person name="Frisvad J.C."/>
            <person name="Nielsen K.L."/>
        </authorList>
    </citation>
    <scope>NUCLEOTIDE SEQUENCE</scope>
    <source>
        <strain evidence="9">IBT 21472</strain>
    </source>
</reference>
<accession>A0A9W9U0C5</accession>
<gene>
    <name evidence="9" type="ORF">N7476_011261</name>
</gene>
<evidence type="ECO:0000259" key="8">
    <source>
        <dbReference type="SMART" id="SM00906"/>
    </source>
</evidence>
<organism evidence="9 10">
    <name type="scientific">Penicillium atrosanguineum</name>
    <dbReference type="NCBI Taxonomy" id="1132637"/>
    <lineage>
        <taxon>Eukaryota</taxon>
        <taxon>Fungi</taxon>
        <taxon>Dikarya</taxon>
        <taxon>Ascomycota</taxon>
        <taxon>Pezizomycotina</taxon>
        <taxon>Eurotiomycetes</taxon>
        <taxon>Eurotiomycetidae</taxon>
        <taxon>Eurotiales</taxon>
        <taxon>Aspergillaceae</taxon>
        <taxon>Penicillium</taxon>
    </lineage>
</organism>
<evidence type="ECO:0000256" key="7">
    <source>
        <dbReference type="ARBA" id="ARBA00023242"/>
    </source>
</evidence>
<comment type="subcellular location">
    <subcellularLocation>
        <location evidence="1">Nucleus</location>
    </subcellularLocation>
</comment>
<keyword evidence="2" id="KW-0479">Metal-binding</keyword>
<proteinExistence type="predicted"/>
<keyword evidence="5" id="KW-0238">DNA-binding</keyword>
<reference evidence="9" key="1">
    <citation type="submission" date="2022-12" db="EMBL/GenBank/DDBJ databases">
        <authorList>
            <person name="Petersen C."/>
        </authorList>
    </citation>
    <scope>NUCLEOTIDE SEQUENCE</scope>
    <source>
        <strain evidence="9">IBT 21472</strain>
    </source>
</reference>
<dbReference type="PANTHER" id="PTHR47782">
    <property type="entry name" value="ZN(II)2CYS6 TRANSCRIPTION FACTOR (EUROFUNG)-RELATED"/>
    <property type="match status" value="1"/>
</dbReference>
<evidence type="ECO:0000256" key="6">
    <source>
        <dbReference type="ARBA" id="ARBA00023163"/>
    </source>
</evidence>
<sequence>MLFAVSLLLDPKNPSTVSYASQNFYDQAVVHYLPLVLRHPNRLRHVQAYLMMSMHSLFSPSTEQISLMTSAAMRYCVVSKFHLVESEPEPQTAAAQVDIQMRRRAFWAAYSFDRLACGVLGIPYSIPDDSVTVPLFEDLDDELLVEDPIQYREPLVFTTVSWALHRERLFLIQSEILNVTSRSDFSPDSESFTIWRASVLSKLENWRLKLSKASTSEGRHPVDERLILITYNLSLLLLHKPTKANVCGQTGDWALRASLQIIMIFRKFQSGKKIPHPWLGLINQFSVGITMLYCLWATPPQSRSEAYNSKNIFQAVRCCSNNLAVFAERWEQARDLVDVFELLATEVPLVEDIPANDNHNPRPVKRIRVEIADEILGKLPNVQSVVLNGDTYRMIKEMISDDLPTHVDDQKTPATEAGRGLENSINNRSMLTGHVLPNEPNSSPEYPLFGSYVPEVQSVPHWENISLQSFKFPGNVQGYEPL</sequence>
<keyword evidence="6" id="KW-0804">Transcription</keyword>
<evidence type="ECO:0000256" key="3">
    <source>
        <dbReference type="ARBA" id="ARBA00022833"/>
    </source>
</evidence>